<evidence type="ECO:0000256" key="1">
    <source>
        <dbReference type="SAM" id="SignalP"/>
    </source>
</evidence>
<sequence>MTRTFCFTLALFVNALVLAQDPEKSFTVKFISDFLEIDGILDDPAWENAEVATDFQQYFPSDKVPAKQPTEIKMVYNETTLYVGIKVLSVDNNWVIPSLERDFRAGGNDNISLMFDTFNDGTNAFLFGINPFGVRREALISGGGEESGRDFNTSWDVKWLGEAKMFENYYTAELAIPLTSFKFREGETKWRFQSYRFDMQTNERSAWYRVPQNQSIFSLAFMGDMIFEQPLGKSRTPLALIPYANAIAEKDYLLDDGRFQLKVGGDAKVAIGNGMNLDVTINPDFSNVEVDDIITNLTRFEVSRPEKRQFFIDNSDLFGSFGGGKDANPFFSRRIGIARDSTGNFIENRILGGIRLSGKLNDDWRLGVLSIQTDKDKANEIASNNNTMLALQKKVFSRSNIGMFFINKQSFKDYDFIEREDEYNRVVGLDYNLASENNIWTGKFYAHKSFQPDDSRGNFSSGASLSYNTRRFNVFSDLVYIDEDFRSDLGFIRRTDILKSATGVQRLFYPKSSFINTHGFQFFPIITWQPSLDYKNTDRNIMASWSAELQDQSEFMVEFYGEYIYLSDPFDPTGTEGGIPLPGDQGYHFNSVGVEYESNRAKTVSFEGFAQIGRFFNGDLLSLEGETTLRLQPKAVISLLLSHNRIRLPDPYPDANFWLVSSKLNITFSKSIFWSTIFQYGNQANNMGINSRLQWRFAPLSDLFVVYNDNYVVNQFEPRYRSINLKLRYWVNL</sequence>
<dbReference type="Pfam" id="PF19313">
    <property type="entry name" value="DUF5916"/>
    <property type="match status" value="1"/>
</dbReference>
<organism evidence="3 4">
    <name type="scientific">Pricia mediterranea</name>
    <dbReference type="NCBI Taxonomy" id="3076079"/>
    <lineage>
        <taxon>Bacteria</taxon>
        <taxon>Pseudomonadati</taxon>
        <taxon>Bacteroidota</taxon>
        <taxon>Flavobacteriia</taxon>
        <taxon>Flavobacteriales</taxon>
        <taxon>Flavobacteriaceae</taxon>
        <taxon>Pricia</taxon>
    </lineage>
</organism>
<feature type="domain" description="DUF5916" evidence="2">
    <location>
        <begin position="237"/>
        <end position="619"/>
    </location>
</feature>
<accession>A0ABU3L294</accession>
<dbReference type="InterPro" id="IPR045670">
    <property type="entry name" value="DUF5916"/>
</dbReference>
<proteinExistence type="predicted"/>
<dbReference type="SUPFAM" id="SSF49344">
    <property type="entry name" value="CBD9-like"/>
    <property type="match status" value="1"/>
</dbReference>
<evidence type="ECO:0000313" key="3">
    <source>
        <dbReference type="EMBL" id="MDT7827864.1"/>
    </source>
</evidence>
<keyword evidence="1" id="KW-0732">Signal</keyword>
<name>A0ABU3L294_9FLAO</name>
<keyword evidence="4" id="KW-1185">Reference proteome</keyword>
<dbReference type="CDD" id="cd09618">
    <property type="entry name" value="CBM9_like_2"/>
    <property type="match status" value="1"/>
</dbReference>
<comment type="caution">
    <text evidence="3">The sequence shown here is derived from an EMBL/GenBank/DDBJ whole genome shotgun (WGS) entry which is preliminary data.</text>
</comment>
<dbReference type="Gene3D" id="2.60.40.1190">
    <property type="match status" value="1"/>
</dbReference>
<gene>
    <name evidence="3" type="ORF">RQM65_04205</name>
</gene>
<dbReference type="RefSeq" id="WP_314012977.1">
    <property type="nucleotide sequence ID" value="NZ_JAVTTP010000001.1"/>
</dbReference>
<evidence type="ECO:0000313" key="4">
    <source>
        <dbReference type="Proteomes" id="UP001250656"/>
    </source>
</evidence>
<reference evidence="3 4" key="1">
    <citation type="submission" date="2023-09" db="EMBL/GenBank/DDBJ databases">
        <title>Novel taxa isolated from Blanes Bay.</title>
        <authorList>
            <person name="Rey-Velasco X."/>
            <person name="Lucena T."/>
        </authorList>
    </citation>
    <scope>NUCLEOTIDE SEQUENCE [LARGE SCALE GENOMIC DNA]</scope>
    <source>
        <strain evidence="3 4">S334</strain>
    </source>
</reference>
<feature type="chain" id="PRO_5045725250" evidence="1">
    <location>
        <begin position="20"/>
        <end position="733"/>
    </location>
</feature>
<feature type="signal peptide" evidence="1">
    <location>
        <begin position="1"/>
        <end position="19"/>
    </location>
</feature>
<dbReference type="EMBL" id="JAVTTP010000001">
    <property type="protein sequence ID" value="MDT7827864.1"/>
    <property type="molecule type" value="Genomic_DNA"/>
</dbReference>
<evidence type="ECO:0000259" key="2">
    <source>
        <dbReference type="Pfam" id="PF19313"/>
    </source>
</evidence>
<protein>
    <submittedName>
        <fullName evidence="3">DUF5916 domain-containing protein</fullName>
    </submittedName>
</protein>
<dbReference type="Proteomes" id="UP001250656">
    <property type="component" value="Unassembled WGS sequence"/>
</dbReference>